<keyword evidence="1" id="KW-0732">Signal</keyword>
<protein>
    <recommendedName>
        <fullName evidence="2">C-type lectin domain-containing protein</fullName>
    </recommendedName>
</protein>
<organism evidence="3 4">
    <name type="scientific">Caenorhabditis bovis</name>
    <dbReference type="NCBI Taxonomy" id="2654633"/>
    <lineage>
        <taxon>Eukaryota</taxon>
        <taxon>Metazoa</taxon>
        <taxon>Ecdysozoa</taxon>
        <taxon>Nematoda</taxon>
        <taxon>Chromadorea</taxon>
        <taxon>Rhabditida</taxon>
        <taxon>Rhabditina</taxon>
        <taxon>Rhabditomorpha</taxon>
        <taxon>Rhabditoidea</taxon>
        <taxon>Rhabditidae</taxon>
        <taxon>Peloderinae</taxon>
        <taxon>Caenorhabditis</taxon>
    </lineage>
</organism>
<evidence type="ECO:0000313" key="3">
    <source>
        <dbReference type="EMBL" id="CAB3405672.1"/>
    </source>
</evidence>
<dbReference type="AlphaFoldDB" id="A0A8S1F4Q4"/>
<feature type="signal peptide" evidence="1">
    <location>
        <begin position="1"/>
        <end position="24"/>
    </location>
</feature>
<accession>A0A8S1F4Q4</accession>
<evidence type="ECO:0000256" key="1">
    <source>
        <dbReference type="SAM" id="SignalP"/>
    </source>
</evidence>
<gene>
    <name evidence="3" type="ORF">CBOVIS_LOCUS7840</name>
</gene>
<evidence type="ECO:0000259" key="2">
    <source>
        <dbReference type="PROSITE" id="PS50041"/>
    </source>
</evidence>
<dbReference type="CDD" id="cd00037">
    <property type="entry name" value="CLECT"/>
    <property type="match status" value="1"/>
</dbReference>
<dbReference type="SMART" id="SM00034">
    <property type="entry name" value="CLECT"/>
    <property type="match status" value="1"/>
</dbReference>
<dbReference type="SUPFAM" id="SSF56436">
    <property type="entry name" value="C-type lectin-like"/>
    <property type="match status" value="2"/>
</dbReference>
<keyword evidence="4" id="KW-1185">Reference proteome</keyword>
<name>A0A8S1F4Q4_9PELO</name>
<feature type="domain" description="C-type lectin" evidence="2">
    <location>
        <begin position="400"/>
        <end position="529"/>
    </location>
</feature>
<sequence>MFVFSGEYNNHIFLLLVATSFAFAAENDDEQFNTLCTELEGLYTPSKGNEPDTCSNVKLKYDVIDDEMAKKVCQRVFPYTVLSAKKLKEFTITCNIGIELRCGEGWTQIYDKCYNFQRRVRDYNNTMDTCKINAGRVAVLDNMKLIQLFDNAFGPMSHVWIDSRLPERYAQIKTGEYAQIAYDLAPMLSVEYQSLILVKGTEMAQVICEYRPSDTVPYLKKKISRLSEIYYSGDIVENRLIIRTGSSYVSNEKGFARAFEHTICNNMLNAIGVRGVRGALEFKTEDQLRKILLDSDLKNQGALYHSPVIYSNVLKGEACFPMQLESKIITDCSGNVFQPAQHGAYEYERYYYKGTHTNASQLLAQTNGARGPMICQSVFVSVTYNNCQKPEDHFAGRHICHRPISWATTYDNAQEACRRMGMVLAGVNSNEERDWIYERVKKENGDQDYWFGARRKLSCLYHSCDWNEMYSWENGIASDRTMETMSFFGYGYPKYRPQTPHCLVMKKHSYYKGAFGEDDCQNVNRFVCSNLLKVVKSDYE</sequence>
<dbReference type="EMBL" id="CADEPM010000004">
    <property type="protein sequence ID" value="CAB3405672.1"/>
    <property type="molecule type" value="Genomic_DNA"/>
</dbReference>
<dbReference type="PROSITE" id="PS50041">
    <property type="entry name" value="C_TYPE_LECTIN_2"/>
    <property type="match status" value="1"/>
</dbReference>
<dbReference type="Gene3D" id="3.10.100.10">
    <property type="entry name" value="Mannose-Binding Protein A, subunit A"/>
    <property type="match status" value="1"/>
</dbReference>
<dbReference type="OrthoDB" id="5860362at2759"/>
<dbReference type="PANTHER" id="PTHR47753">
    <property type="entry name" value="C-TYPE LECTIN-RELATED"/>
    <property type="match status" value="1"/>
</dbReference>
<reference evidence="3 4" key="1">
    <citation type="submission" date="2020-04" db="EMBL/GenBank/DDBJ databases">
        <authorList>
            <person name="Laetsch R D."/>
            <person name="Stevens L."/>
            <person name="Kumar S."/>
            <person name="Blaxter L. M."/>
        </authorList>
    </citation>
    <scope>NUCLEOTIDE SEQUENCE [LARGE SCALE GENOMIC DNA]</scope>
</reference>
<dbReference type="InterPro" id="IPR016187">
    <property type="entry name" value="CTDL_fold"/>
</dbReference>
<dbReference type="Proteomes" id="UP000494206">
    <property type="component" value="Unassembled WGS sequence"/>
</dbReference>
<feature type="chain" id="PRO_5035779996" description="C-type lectin domain-containing protein" evidence="1">
    <location>
        <begin position="25"/>
        <end position="540"/>
    </location>
</feature>
<dbReference type="Pfam" id="PF00059">
    <property type="entry name" value="Lectin_C"/>
    <property type="match status" value="1"/>
</dbReference>
<dbReference type="InterPro" id="IPR016186">
    <property type="entry name" value="C-type_lectin-like/link_sf"/>
</dbReference>
<evidence type="ECO:0000313" key="4">
    <source>
        <dbReference type="Proteomes" id="UP000494206"/>
    </source>
</evidence>
<dbReference type="PANTHER" id="PTHR47753:SF4">
    <property type="entry name" value="C-TYPE LECTIN DOMAIN-CONTAINING PROTEIN"/>
    <property type="match status" value="1"/>
</dbReference>
<proteinExistence type="predicted"/>
<dbReference type="InterPro" id="IPR001304">
    <property type="entry name" value="C-type_lectin-like"/>
</dbReference>
<comment type="caution">
    <text evidence="3">The sequence shown here is derived from an EMBL/GenBank/DDBJ whole genome shotgun (WGS) entry which is preliminary data.</text>
</comment>